<protein>
    <submittedName>
        <fullName evidence="1">Cytochrome P450 87A3</fullName>
    </submittedName>
</protein>
<dbReference type="Proteomes" id="UP001060215">
    <property type="component" value="Chromosome 8"/>
</dbReference>
<sequence>MWQVGLCVVAVVTILISQWLYKWRNPKSNGVLPPGSMGLPFIGETLQLLIPNHSLDLHPFIKKRIEKYGRVFSTNLVGRPMVITADPKLNNYLFQQEGKEVELWYLDTFEKVFRLEGEARPNAVGRIHKYLRGTFLTLFGVDSLRTKLLSEIETTVRTNIHRWSTQGTIDAKKEAANMIAVFAAKNLFGDDFEKSSDVITDAIAGFVQGLMSFPLNIPGTRFYKCMKDKDKLEKVIRAMLKERIARPEEKKGDFLDRAVKDLNTDFFLTENFILSITVGALFATVESISTAIALSFKLFAEHPWVVEDLVAEHDILLKNRENKESPLTWDEYKSMTVTMHVINEVLRLGNVAPGILRKTLKDINYNGYTIPAGWAIMIVSCTLQLNPNVFKDPLAFNPRRWKDIDPQTASKNFMPFGGGIRQCAGAEFSKAFFATFLHVLVSEYKWTKIKGGDVARTPMLQFQDGMYIKCVLVNLIRGCGNYVSFQMPMHGSMVLVQVEGSDEQYQQLLPYLSFRNTPRLKNFEGARVPCLFDHLLPEILPRESEEHFEGAIERFNRSAIQWILKELVEHLKLHSHSLTLVDLNGTGCCGTIRWIGPSSITGYESKWQFG</sequence>
<proteinExistence type="predicted"/>
<gene>
    <name evidence="1" type="ORF">LOK49_LG09G00860</name>
</gene>
<dbReference type="EMBL" id="CM045765">
    <property type="protein sequence ID" value="KAI7999597.1"/>
    <property type="molecule type" value="Genomic_DNA"/>
</dbReference>
<reference evidence="1 2" key="1">
    <citation type="journal article" date="2022" name="Plant J.">
        <title>Chromosome-level genome of Camellia lanceoleosa provides a valuable resource for understanding genome evolution and self-incompatibility.</title>
        <authorList>
            <person name="Gong W."/>
            <person name="Xiao S."/>
            <person name="Wang L."/>
            <person name="Liao Z."/>
            <person name="Chang Y."/>
            <person name="Mo W."/>
            <person name="Hu G."/>
            <person name="Li W."/>
            <person name="Zhao G."/>
            <person name="Zhu H."/>
            <person name="Hu X."/>
            <person name="Ji K."/>
            <person name="Xiang X."/>
            <person name="Song Q."/>
            <person name="Yuan D."/>
            <person name="Jin S."/>
            <person name="Zhang L."/>
        </authorList>
    </citation>
    <scope>NUCLEOTIDE SEQUENCE [LARGE SCALE GENOMIC DNA]</scope>
    <source>
        <strain evidence="1">SQ_2022a</strain>
    </source>
</reference>
<comment type="caution">
    <text evidence="1">The sequence shown here is derived from an EMBL/GenBank/DDBJ whole genome shotgun (WGS) entry which is preliminary data.</text>
</comment>
<keyword evidence="2" id="KW-1185">Reference proteome</keyword>
<evidence type="ECO:0000313" key="2">
    <source>
        <dbReference type="Proteomes" id="UP001060215"/>
    </source>
</evidence>
<name>A0ACC0GEM5_9ERIC</name>
<accession>A0ACC0GEM5</accession>
<evidence type="ECO:0000313" key="1">
    <source>
        <dbReference type="EMBL" id="KAI7999597.1"/>
    </source>
</evidence>
<organism evidence="1 2">
    <name type="scientific">Camellia lanceoleosa</name>
    <dbReference type="NCBI Taxonomy" id="1840588"/>
    <lineage>
        <taxon>Eukaryota</taxon>
        <taxon>Viridiplantae</taxon>
        <taxon>Streptophyta</taxon>
        <taxon>Embryophyta</taxon>
        <taxon>Tracheophyta</taxon>
        <taxon>Spermatophyta</taxon>
        <taxon>Magnoliopsida</taxon>
        <taxon>eudicotyledons</taxon>
        <taxon>Gunneridae</taxon>
        <taxon>Pentapetalae</taxon>
        <taxon>asterids</taxon>
        <taxon>Ericales</taxon>
        <taxon>Theaceae</taxon>
        <taxon>Camellia</taxon>
    </lineage>
</organism>